<organism evidence="1 2">
    <name type="scientific">Solanum tuberosum</name>
    <name type="common">Potato</name>
    <dbReference type="NCBI Taxonomy" id="4113"/>
    <lineage>
        <taxon>Eukaryota</taxon>
        <taxon>Viridiplantae</taxon>
        <taxon>Streptophyta</taxon>
        <taxon>Embryophyta</taxon>
        <taxon>Tracheophyta</taxon>
        <taxon>Spermatophyta</taxon>
        <taxon>Magnoliopsida</taxon>
        <taxon>eudicotyledons</taxon>
        <taxon>Gunneridae</taxon>
        <taxon>Pentapetalae</taxon>
        <taxon>asterids</taxon>
        <taxon>lamiids</taxon>
        <taxon>Solanales</taxon>
        <taxon>Solanaceae</taxon>
        <taxon>Solanoideae</taxon>
        <taxon>Solaneae</taxon>
        <taxon>Solanum</taxon>
    </lineage>
</organism>
<evidence type="ECO:0000313" key="1">
    <source>
        <dbReference type="EnsemblPlants" id="PGSC0003DMT400094493"/>
    </source>
</evidence>
<dbReference type="EnsemblPlants" id="PGSC0003DMT400094493">
    <property type="protein sequence ID" value="PGSC0003DMT400094493"/>
    <property type="gene ID" value="PGSC0003DMG400044064"/>
</dbReference>
<evidence type="ECO:0000313" key="2">
    <source>
        <dbReference type="Proteomes" id="UP000011115"/>
    </source>
</evidence>
<reference evidence="2" key="1">
    <citation type="journal article" date="2011" name="Nature">
        <title>Genome sequence and analysis of the tuber crop potato.</title>
        <authorList>
            <consortium name="The Potato Genome Sequencing Consortium"/>
        </authorList>
    </citation>
    <scope>NUCLEOTIDE SEQUENCE [LARGE SCALE GENOMIC DNA]</scope>
    <source>
        <strain evidence="2">cv. DM1-3 516 R44</strain>
    </source>
</reference>
<name>M1DU93_SOLTU</name>
<dbReference type="Proteomes" id="UP000011115">
    <property type="component" value="Unassembled WGS sequence"/>
</dbReference>
<protein>
    <submittedName>
        <fullName evidence="1">Gag-pol protein</fullName>
    </submittedName>
</protein>
<dbReference type="PaxDb" id="4113-PGSC0003DMT400094493"/>
<dbReference type="Gramene" id="PGSC0003DMT400094493">
    <property type="protein sequence ID" value="PGSC0003DMT400094493"/>
    <property type="gene ID" value="PGSC0003DMG400044064"/>
</dbReference>
<reference evidence="1" key="2">
    <citation type="submission" date="2015-06" db="UniProtKB">
        <authorList>
            <consortium name="EnsemblPlants"/>
        </authorList>
    </citation>
    <scope>IDENTIFICATION</scope>
    <source>
        <strain evidence="1">DM1-3 516 R44</strain>
    </source>
</reference>
<keyword evidence="2" id="KW-1185">Reference proteome</keyword>
<sequence>MRLDEDPLRARICRVASQDMNTTVNPGRMEEEIVNEGFHPQGLQGSQVILGNQGNQVPVDPPAMTNEEVRSALYMMAQAVSTQAQAMTVQENRGLEANVNPNVSTKASCLRDFVRMNTLIFLRSKVGDDPQVFFDEVYKIINAMGVTSIEKAELVAYQLNDIA</sequence>
<accession>M1DU93</accession>
<dbReference type="InParanoid" id="M1DU93"/>
<dbReference type="HOGENOM" id="CLU_134717_3_0_1"/>
<proteinExistence type="predicted"/>
<dbReference type="AlphaFoldDB" id="M1DU93"/>